<dbReference type="Gene3D" id="3.30.160.100">
    <property type="entry name" value="Ribosome hibernation promotion factor-like"/>
    <property type="match status" value="1"/>
</dbReference>
<evidence type="ECO:0000313" key="2">
    <source>
        <dbReference type="EMBL" id="MEX1664214.1"/>
    </source>
</evidence>
<protein>
    <submittedName>
        <fullName evidence="2">HPF/RaiA family ribosome-associated protein</fullName>
    </submittedName>
</protein>
<reference evidence="2 3" key="1">
    <citation type="journal article" date="2011" name="Int. J. Syst. Evol. Microbiol.">
        <title>Zhongshania antarctica gen. nov., sp. nov. and Zhongshania guokunii sp. nov., gammaproteobacteria respectively isolated from coastal attached (fast) ice and surface seawater of the Antarctic.</title>
        <authorList>
            <person name="Li H.J."/>
            <person name="Zhang X.Y."/>
            <person name="Chen C.X."/>
            <person name="Zhang Y.J."/>
            <person name="Gao Z.M."/>
            <person name="Yu Y."/>
            <person name="Chen X.L."/>
            <person name="Chen B."/>
            <person name="Zhang Y.Z."/>
        </authorList>
    </citation>
    <scope>NUCLEOTIDE SEQUENCE [LARGE SCALE GENOMIC DNA]</scope>
    <source>
        <strain evidence="2 3">R06B22</strain>
    </source>
</reference>
<dbReference type="EMBL" id="JBFRYB010000001">
    <property type="protein sequence ID" value="MEX1664214.1"/>
    <property type="molecule type" value="Genomic_DNA"/>
</dbReference>
<keyword evidence="3" id="KW-1185">Reference proteome</keyword>
<gene>
    <name evidence="2" type="ORF">AB4875_01875</name>
</gene>
<dbReference type="SUPFAM" id="SSF69754">
    <property type="entry name" value="Ribosome binding protein Y (YfiA homologue)"/>
    <property type="match status" value="1"/>
</dbReference>
<feature type="compositionally biased region" description="Basic residues" evidence="1">
    <location>
        <begin position="93"/>
        <end position="103"/>
    </location>
</feature>
<accession>A0ABV3TSU6</accession>
<dbReference type="RefSeq" id="WP_368374339.1">
    <property type="nucleotide sequence ID" value="NZ_JBFRYB010000001.1"/>
</dbReference>
<evidence type="ECO:0000313" key="3">
    <source>
        <dbReference type="Proteomes" id="UP001557484"/>
    </source>
</evidence>
<sequence length="132" mass="15328">MRINLKLRHVSINQGLEEYVRRRMDFALATRYPQTHQIDVTLSDINGPRGGEDKRCQVRIMIAGQRDIVIDDVQDNWQVAIDKAASRANRTLTRRLAKSRSKNNRPSDRFNNWQDTSIEAESEDYLYAAGEH</sequence>
<comment type="caution">
    <text evidence="2">The sequence shown here is derived from an EMBL/GenBank/DDBJ whole genome shotgun (WGS) entry which is preliminary data.</text>
</comment>
<name>A0ABV3TSU6_9GAMM</name>
<dbReference type="InterPro" id="IPR003489">
    <property type="entry name" value="RHF/RaiA"/>
</dbReference>
<proteinExistence type="predicted"/>
<organism evidence="2 3">
    <name type="scientific">Zhongshania arctica</name>
    <dbReference type="NCBI Taxonomy" id="3238302"/>
    <lineage>
        <taxon>Bacteria</taxon>
        <taxon>Pseudomonadati</taxon>
        <taxon>Pseudomonadota</taxon>
        <taxon>Gammaproteobacteria</taxon>
        <taxon>Cellvibrionales</taxon>
        <taxon>Spongiibacteraceae</taxon>
        <taxon>Zhongshania</taxon>
    </lineage>
</organism>
<dbReference type="InterPro" id="IPR036567">
    <property type="entry name" value="RHF-like"/>
</dbReference>
<feature type="region of interest" description="Disordered" evidence="1">
    <location>
        <begin position="93"/>
        <end position="115"/>
    </location>
</feature>
<evidence type="ECO:0000256" key="1">
    <source>
        <dbReference type="SAM" id="MobiDB-lite"/>
    </source>
</evidence>
<dbReference type="Proteomes" id="UP001557484">
    <property type="component" value="Unassembled WGS sequence"/>
</dbReference>
<dbReference type="Pfam" id="PF02482">
    <property type="entry name" value="Ribosomal_S30AE"/>
    <property type="match status" value="1"/>
</dbReference>